<accession>A0AAV6ZUW0</accession>
<name>A0AAV6ZUW0_ENGPU</name>
<comment type="caution">
    <text evidence="2">The sequence shown here is derived from an EMBL/GenBank/DDBJ whole genome shotgun (WGS) entry which is preliminary data.</text>
</comment>
<keyword evidence="3" id="KW-1185">Reference proteome</keyword>
<dbReference type="Proteomes" id="UP000824782">
    <property type="component" value="Unassembled WGS sequence"/>
</dbReference>
<organism evidence="2 3">
    <name type="scientific">Engystomops pustulosus</name>
    <name type="common">Tungara frog</name>
    <name type="synonym">Physalaemus pustulosus</name>
    <dbReference type="NCBI Taxonomy" id="76066"/>
    <lineage>
        <taxon>Eukaryota</taxon>
        <taxon>Metazoa</taxon>
        <taxon>Chordata</taxon>
        <taxon>Craniata</taxon>
        <taxon>Vertebrata</taxon>
        <taxon>Euteleostomi</taxon>
        <taxon>Amphibia</taxon>
        <taxon>Batrachia</taxon>
        <taxon>Anura</taxon>
        <taxon>Neobatrachia</taxon>
        <taxon>Hyloidea</taxon>
        <taxon>Leptodactylidae</taxon>
        <taxon>Leiuperinae</taxon>
        <taxon>Engystomops</taxon>
    </lineage>
</organism>
<feature type="chain" id="PRO_5043764784" evidence="1">
    <location>
        <begin position="24"/>
        <end position="85"/>
    </location>
</feature>
<dbReference type="EMBL" id="WNYA01000012">
    <property type="protein sequence ID" value="KAG8551120.1"/>
    <property type="molecule type" value="Genomic_DNA"/>
</dbReference>
<protein>
    <submittedName>
        <fullName evidence="2">Uncharacterized protein</fullName>
    </submittedName>
</protein>
<reference evidence="2" key="1">
    <citation type="thesis" date="2020" institute="ProQuest LLC" country="789 East Eisenhower Parkway, Ann Arbor, MI, USA">
        <title>Comparative Genomics and Chromosome Evolution.</title>
        <authorList>
            <person name="Mudd A.B."/>
        </authorList>
    </citation>
    <scope>NUCLEOTIDE SEQUENCE</scope>
    <source>
        <strain evidence="2">237g6f4</strain>
        <tissue evidence="2">Blood</tissue>
    </source>
</reference>
<evidence type="ECO:0000256" key="1">
    <source>
        <dbReference type="SAM" id="SignalP"/>
    </source>
</evidence>
<gene>
    <name evidence="2" type="ORF">GDO81_018483</name>
</gene>
<proteinExistence type="predicted"/>
<feature type="signal peptide" evidence="1">
    <location>
        <begin position="1"/>
        <end position="23"/>
    </location>
</feature>
<evidence type="ECO:0000313" key="2">
    <source>
        <dbReference type="EMBL" id="KAG8551120.1"/>
    </source>
</evidence>
<dbReference type="AlphaFoldDB" id="A0AAV6ZUW0"/>
<keyword evidence="1" id="KW-0732">Signal</keyword>
<evidence type="ECO:0000313" key="3">
    <source>
        <dbReference type="Proteomes" id="UP000824782"/>
    </source>
</evidence>
<sequence length="85" mass="9484">MEDKTLVLCLVISVMNLPSLTVAQTTTTTTTPYQPAENTDYILCCIFPYRYNCNLYNIQTDFCQSLHKAAGALGNQNNCIIINSK</sequence>